<evidence type="ECO:0000259" key="5">
    <source>
        <dbReference type="PROSITE" id="PS50931"/>
    </source>
</evidence>
<feature type="domain" description="HTH lysR-type" evidence="5">
    <location>
        <begin position="45"/>
        <end position="102"/>
    </location>
</feature>
<protein>
    <submittedName>
        <fullName evidence="6">LysR family transcriptional regulator</fullName>
    </submittedName>
</protein>
<comment type="caution">
    <text evidence="6">The sequence shown here is derived from an EMBL/GenBank/DDBJ whole genome shotgun (WGS) entry which is preliminary data.</text>
</comment>
<organism evidence="6 7">
    <name type="scientific">Paracoccus siganidrum</name>
    <dbReference type="NCBI Taxonomy" id="1276757"/>
    <lineage>
        <taxon>Bacteria</taxon>
        <taxon>Pseudomonadati</taxon>
        <taxon>Pseudomonadota</taxon>
        <taxon>Alphaproteobacteria</taxon>
        <taxon>Rhodobacterales</taxon>
        <taxon>Paracoccaceae</taxon>
        <taxon>Paracoccus</taxon>
    </lineage>
</organism>
<dbReference type="InterPro" id="IPR050950">
    <property type="entry name" value="HTH-type_LysR_regulators"/>
</dbReference>
<dbReference type="AlphaFoldDB" id="A0A419ABR4"/>
<dbReference type="PANTHER" id="PTHR30419:SF8">
    <property type="entry name" value="NITROGEN ASSIMILATION TRANSCRIPTIONAL ACTIVATOR-RELATED"/>
    <property type="match status" value="1"/>
</dbReference>
<evidence type="ECO:0000256" key="2">
    <source>
        <dbReference type="ARBA" id="ARBA00023015"/>
    </source>
</evidence>
<dbReference type="SUPFAM" id="SSF46785">
    <property type="entry name" value="Winged helix' DNA-binding domain"/>
    <property type="match status" value="1"/>
</dbReference>
<dbReference type="SUPFAM" id="SSF53850">
    <property type="entry name" value="Periplasmic binding protein-like II"/>
    <property type="match status" value="1"/>
</dbReference>
<dbReference type="PROSITE" id="PS50931">
    <property type="entry name" value="HTH_LYSR"/>
    <property type="match status" value="1"/>
</dbReference>
<dbReference type="GO" id="GO:0003700">
    <property type="term" value="F:DNA-binding transcription factor activity"/>
    <property type="evidence" value="ECO:0007669"/>
    <property type="project" value="InterPro"/>
</dbReference>
<dbReference type="InterPro" id="IPR036388">
    <property type="entry name" value="WH-like_DNA-bd_sf"/>
</dbReference>
<dbReference type="EMBL" id="QZEW01000005">
    <property type="protein sequence ID" value="RJL21292.1"/>
    <property type="molecule type" value="Genomic_DNA"/>
</dbReference>
<proteinExistence type="inferred from homology"/>
<dbReference type="InterPro" id="IPR005119">
    <property type="entry name" value="LysR_subst-bd"/>
</dbReference>
<keyword evidence="7" id="KW-1185">Reference proteome</keyword>
<accession>A0A419ABR4</accession>
<evidence type="ECO:0000256" key="3">
    <source>
        <dbReference type="ARBA" id="ARBA00023125"/>
    </source>
</evidence>
<dbReference type="GO" id="GO:0003677">
    <property type="term" value="F:DNA binding"/>
    <property type="evidence" value="ECO:0007669"/>
    <property type="project" value="UniProtKB-KW"/>
</dbReference>
<evidence type="ECO:0000256" key="1">
    <source>
        <dbReference type="ARBA" id="ARBA00009437"/>
    </source>
</evidence>
<dbReference type="OrthoDB" id="9814165at2"/>
<keyword evidence="3" id="KW-0238">DNA-binding</keyword>
<keyword evidence="4" id="KW-0804">Transcription</keyword>
<dbReference type="Pfam" id="PF00126">
    <property type="entry name" value="HTH_1"/>
    <property type="match status" value="1"/>
</dbReference>
<dbReference type="Proteomes" id="UP000283587">
    <property type="component" value="Unassembled WGS sequence"/>
</dbReference>
<dbReference type="InterPro" id="IPR000847">
    <property type="entry name" value="LysR_HTH_N"/>
</dbReference>
<dbReference type="Pfam" id="PF03466">
    <property type="entry name" value="LysR_substrate"/>
    <property type="match status" value="1"/>
</dbReference>
<gene>
    <name evidence="6" type="ORF">D3P05_01565</name>
</gene>
<dbReference type="PRINTS" id="PR00039">
    <property type="entry name" value="HTHLYSR"/>
</dbReference>
<dbReference type="GO" id="GO:0005829">
    <property type="term" value="C:cytosol"/>
    <property type="evidence" value="ECO:0007669"/>
    <property type="project" value="TreeGrafter"/>
</dbReference>
<name>A0A419ABR4_9RHOB</name>
<dbReference type="InterPro" id="IPR036390">
    <property type="entry name" value="WH_DNA-bd_sf"/>
</dbReference>
<dbReference type="Gene3D" id="3.40.190.10">
    <property type="entry name" value="Periplasmic binding protein-like II"/>
    <property type="match status" value="2"/>
</dbReference>
<dbReference type="PANTHER" id="PTHR30419">
    <property type="entry name" value="HTH-TYPE TRANSCRIPTIONAL REGULATOR YBHD"/>
    <property type="match status" value="1"/>
</dbReference>
<evidence type="ECO:0000313" key="6">
    <source>
        <dbReference type="EMBL" id="RJL21292.1"/>
    </source>
</evidence>
<sequence>MHGPPGPRQNLHDDPPRLIICHRWIMANNAKWAQMNNRAVIHPAVKLRHIRAFLDIATQGSLSGVARAQGITQPALSRTLAELETLLGQPLFLRQGRRLVLTEQGALFRRHAEAALQSLEAGAAALRPGSGGTIRVGALPTVATRFFPRVVLRFRELRPQTLLAVETGPHFYLMRLLREGAIDLMIGRLPGASEMAGLSFDHLYEEDIVLVARAGHPLAGRPLPRMLAESPVILPPATALIRPQVEEYLASIGLAGLRPAIETVSLALGRGICLTSDALWFISRGVVADELDRGLLAELPIGARFLSGAVGMTRRQETATPGLPALEEVARDIARQAPGSWRPDQSSPAEA</sequence>
<comment type="similarity">
    <text evidence="1">Belongs to the LysR transcriptional regulatory family.</text>
</comment>
<evidence type="ECO:0000256" key="4">
    <source>
        <dbReference type="ARBA" id="ARBA00023163"/>
    </source>
</evidence>
<evidence type="ECO:0000313" key="7">
    <source>
        <dbReference type="Proteomes" id="UP000283587"/>
    </source>
</evidence>
<keyword evidence="2" id="KW-0805">Transcription regulation</keyword>
<dbReference type="Gene3D" id="1.10.10.10">
    <property type="entry name" value="Winged helix-like DNA-binding domain superfamily/Winged helix DNA-binding domain"/>
    <property type="match status" value="1"/>
</dbReference>
<reference evidence="7" key="1">
    <citation type="submission" date="2018-09" db="EMBL/GenBank/DDBJ databases">
        <title>Paracoccus onubensis nov. sp. a moderate halophilic bacterium isolated from Gruta de las Maravillas (Aracena, Spain).</title>
        <authorList>
            <person name="Jurado V."/>
            <person name="Gutierrez-Patricio S."/>
            <person name="Gonzalez-Pimentel J.L."/>
            <person name="Miller A.Z."/>
            <person name="Laiz L."/>
            <person name="Saiz-Jimenez C."/>
        </authorList>
    </citation>
    <scope>NUCLEOTIDE SEQUENCE [LARGE SCALE GENOMIC DNA]</scope>
    <source>
        <strain evidence="7">DSM 26381</strain>
    </source>
</reference>